<protein>
    <submittedName>
        <fullName evidence="3">Uncharacterized protein LOC108995373</fullName>
    </submittedName>
</protein>
<dbReference type="GeneID" id="108995373"/>
<keyword evidence="2" id="KW-1185">Reference proteome</keyword>
<sequence>MADGQHDAHPRTLKDYVRPVVNDNYSGIRRQTINANNFELKPALISMVQQAQFSRSPLDDPNIHLAMFLLICDTVKINGVTGDTIRLRLFPFSLRDKARGWLQSLQLGSITSWQDMAEKFLAKFFPPAKTTQLRSEISQFKQNDFESLYEAWERYKYLIRCCPQHGLPNWLQVQMFYNGLNGKTRTIVDAAAGGTLMSKTIEGAATYLLEEMTSNNYQWPTEKTMAKKVPGIHISALTTQRIQYVAATSMIVPSNEASQEQVQYINNRNYNYRGFDSQQSKKNMSLEDAIISFVEETNARFKKTDSLLDNIDAHCSNMGAAIKNIEVQIGKLATIINAQQRGTFPSNTESNPKEQCKAITLKSIRELERSPSKETNSTPTVANNGQSKNKVEEKEIVDDALRETDMLPAISFPDNPPILSTLLPYSQRFQKQN</sequence>
<proteinExistence type="predicted"/>
<evidence type="ECO:0000313" key="3">
    <source>
        <dbReference type="RefSeq" id="XP_018826494.1"/>
    </source>
</evidence>
<reference evidence="3" key="1">
    <citation type="submission" date="2025-08" db="UniProtKB">
        <authorList>
            <consortium name="RefSeq"/>
        </authorList>
    </citation>
    <scope>IDENTIFICATION</scope>
    <source>
        <tissue evidence="3">Leaves</tissue>
    </source>
</reference>
<dbReference type="PANTHER" id="PTHR33223">
    <property type="entry name" value="CCHC-TYPE DOMAIN-CONTAINING PROTEIN"/>
    <property type="match status" value="1"/>
</dbReference>
<dbReference type="Pfam" id="PF03732">
    <property type="entry name" value="Retrotrans_gag"/>
    <property type="match status" value="1"/>
</dbReference>
<dbReference type="Proteomes" id="UP000235220">
    <property type="component" value="Chromosome 2"/>
</dbReference>
<dbReference type="RefSeq" id="XP_018826494.1">
    <property type="nucleotide sequence ID" value="XM_018970949.1"/>
</dbReference>
<organism evidence="2 3">
    <name type="scientific">Juglans regia</name>
    <name type="common">English walnut</name>
    <dbReference type="NCBI Taxonomy" id="51240"/>
    <lineage>
        <taxon>Eukaryota</taxon>
        <taxon>Viridiplantae</taxon>
        <taxon>Streptophyta</taxon>
        <taxon>Embryophyta</taxon>
        <taxon>Tracheophyta</taxon>
        <taxon>Spermatophyta</taxon>
        <taxon>Magnoliopsida</taxon>
        <taxon>eudicotyledons</taxon>
        <taxon>Gunneridae</taxon>
        <taxon>Pentapetalae</taxon>
        <taxon>rosids</taxon>
        <taxon>fabids</taxon>
        <taxon>Fagales</taxon>
        <taxon>Juglandaceae</taxon>
        <taxon>Juglans</taxon>
    </lineage>
</organism>
<dbReference type="PANTHER" id="PTHR33223:SF11">
    <property type="entry name" value="ELEMENT PROTEIN, PUTATIVE-RELATED"/>
    <property type="match status" value="1"/>
</dbReference>
<dbReference type="Gramene" id="Jr02_09810_p1">
    <property type="protein sequence ID" value="cds.Jr02_09810_p1"/>
    <property type="gene ID" value="Jr02_09810"/>
</dbReference>
<evidence type="ECO:0000313" key="2">
    <source>
        <dbReference type="Proteomes" id="UP000235220"/>
    </source>
</evidence>
<gene>
    <name evidence="3" type="primary">LOC108995373</name>
</gene>
<dbReference type="OrthoDB" id="1305902at2759"/>
<name>A0A2I4F4C8_JUGRE</name>
<accession>A0A2I4F4C8</accession>
<dbReference type="InterPro" id="IPR005162">
    <property type="entry name" value="Retrotrans_gag_dom"/>
</dbReference>
<evidence type="ECO:0000256" key="1">
    <source>
        <dbReference type="SAM" id="MobiDB-lite"/>
    </source>
</evidence>
<feature type="region of interest" description="Disordered" evidence="1">
    <location>
        <begin position="366"/>
        <end position="394"/>
    </location>
</feature>
<dbReference type="KEGG" id="jre:108995373"/>
<feature type="compositionally biased region" description="Polar residues" evidence="1">
    <location>
        <begin position="373"/>
        <end position="388"/>
    </location>
</feature>
<dbReference type="AlphaFoldDB" id="A0A2I4F4C8"/>